<dbReference type="GO" id="GO:0051213">
    <property type="term" value="F:dioxygenase activity"/>
    <property type="evidence" value="ECO:0007669"/>
    <property type="project" value="UniProtKB-KW"/>
</dbReference>
<keyword evidence="1" id="KW-0223">Dioxygenase</keyword>
<name>A0A1D1YWE9_9ARAE</name>
<dbReference type="InterPro" id="IPR014710">
    <property type="entry name" value="RmlC-like_jellyroll"/>
</dbReference>
<dbReference type="InterPro" id="IPR011051">
    <property type="entry name" value="RmlC_Cupin_sf"/>
</dbReference>
<sequence length="436" mass="50933">NEKILNERISNEKIPNKRIICELYIRNLDITGQGTVGLEFQAKGEFRIMLSSKECQSYGKTNALVLDIGENITRFRKRNNNDKDDILASTKKHKALLDKKVKRLYWFSLDKKNRRLRYGKGPMQSLLTIFSYDFPPKPSKGIDKYAWIENLRYIAVCGISQEDLNEKSVELKFWSLPVTVDLPPYVIRHKDATLTVLETGKATVIDNLPEECQMLYGNVAGIALNTPDFSDFSDAIECSINTPGMICYEKLKKKSSTFGTPNPKRTYLRVTLGEDQGNSPGVPFVLEIWPSGHYSPIHSHSDSFAIIKVLYNEIVARYYTGLNPEDQKCYNEVIFKQDQITWISDKLYQTHQLYNHTGKMCVTIQCYQYGEKDNDHYEYFDYINDGNIIQNFRPNADWTFSEFKRLIRNEWEEYKYITDKYSSQSKRRNWLFTKRR</sequence>
<reference evidence="1" key="1">
    <citation type="submission" date="2015-07" db="EMBL/GenBank/DDBJ databases">
        <title>Transcriptome Assembly of Anthurium amnicola.</title>
        <authorList>
            <person name="Suzuki J."/>
        </authorList>
    </citation>
    <scope>NUCLEOTIDE SEQUENCE</scope>
</reference>
<proteinExistence type="predicted"/>
<dbReference type="EMBL" id="GDJX01008971">
    <property type="protein sequence ID" value="JAT58965.1"/>
    <property type="molecule type" value="Transcribed_RNA"/>
</dbReference>
<feature type="non-terminal residue" evidence="1">
    <location>
        <position position="1"/>
    </location>
</feature>
<protein>
    <submittedName>
        <fullName evidence="1">Cysteine dioxygenase</fullName>
    </submittedName>
</protein>
<organism evidence="1">
    <name type="scientific">Anthurium amnicola</name>
    <dbReference type="NCBI Taxonomy" id="1678845"/>
    <lineage>
        <taxon>Eukaryota</taxon>
        <taxon>Viridiplantae</taxon>
        <taxon>Streptophyta</taxon>
        <taxon>Embryophyta</taxon>
        <taxon>Tracheophyta</taxon>
        <taxon>Spermatophyta</taxon>
        <taxon>Magnoliopsida</taxon>
        <taxon>Liliopsida</taxon>
        <taxon>Araceae</taxon>
        <taxon>Pothoideae</taxon>
        <taxon>Potheae</taxon>
        <taxon>Anthurium</taxon>
    </lineage>
</organism>
<dbReference type="AlphaFoldDB" id="A0A1D1YWE9"/>
<keyword evidence="1" id="KW-0560">Oxidoreductase</keyword>
<evidence type="ECO:0000313" key="2">
    <source>
        <dbReference type="EMBL" id="JAT64278.1"/>
    </source>
</evidence>
<evidence type="ECO:0000313" key="1">
    <source>
        <dbReference type="EMBL" id="JAT58965.1"/>
    </source>
</evidence>
<accession>A0A1D1YWE9</accession>
<gene>
    <name evidence="1" type="primary">CDO1_0</name>
    <name evidence="2" type="synonym">CDO1_1</name>
    <name evidence="2" type="ORF">g.49438</name>
    <name evidence="1" type="ORF">g.49440</name>
</gene>
<dbReference type="SUPFAM" id="SSF51182">
    <property type="entry name" value="RmlC-like cupins"/>
    <property type="match status" value="1"/>
</dbReference>
<dbReference type="Gene3D" id="2.60.120.10">
    <property type="entry name" value="Jelly Rolls"/>
    <property type="match status" value="1"/>
</dbReference>
<dbReference type="EMBL" id="GDJX01003658">
    <property type="protein sequence ID" value="JAT64278.1"/>
    <property type="molecule type" value="Transcribed_RNA"/>
</dbReference>